<feature type="compositionally biased region" description="Basic residues" evidence="1">
    <location>
        <begin position="543"/>
        <end position="552"/>
    </location>
</feature>
<name>A0AAV1ECC8_OLDCO</name>
<feature type="compositionally biased region" description="Polar residues" evidence="1">
    <location>
        <begin position="492"/>
        <end position="509"/>
    </location>
</feature>
<accession>A0AAV1ECC8</accession>
<dbReference type="EMBL" id="OX459126">
    <property type="protein sequence ID" value="CAI9117326.1"/>
    <property type="molecule type" value="Genomic_DNA"/>
</dbReference>
<reference evidence="2" key="1">
    <citation type="submission" date="2023-03" db="EMBL/GenBank/DDBJ databases">
        <authorList>
            <person name="Julca I."/>
        </authorList>
    </citation>
    <scope>NUCLEOTIDE SEQUENCE</scope>
</reference>
<proteinExistence type="predicted"/>
<organism evidence="2 3">
    <name type="scientific">Oldenlandia corymbosa var. corymbosa</name>
    <dbReference type="NCBI Taxonomy" id="529605"/>
    <lineage>
        <taxon>Eukaryota</taxon>
        <taxon>Viridiplantae</taxon>
        <taxon>Streptophyta</taxon>
        <taxon>Embryophyta</taxon>
        <taxon>Tracheophyta</taxon>
        <taxon>Spermatophyta</taxon>
        <taxon>Magnoliopsida</taxon>
        <taxon>eudicotyledons</taxon>
        <taxon>Gunneridae</taxon>
        <taxon>Pentapetalae</taxon>
        <taxon>asterids</taxon>
        <taxon>lamiids</taxon>
        <taxon>Gentianales</taxon>
        <taxon>Rubiaceae</taxon>
        <taxon>Rubioideae</taxon>
        <taxon>Spermacoceae</taxon>
        <taxon>Hedyotis-Oldenlandia complex</taxon>
        <taxon>Oldenlandia</taxon>
    </lineage>
</organism>
<dbReference type="Proteomes" id="UP001161247">
    <property type="component" value="Chromosome 9"/>
</dbReference>
<sequence>MVQQIQSQQLQVLSPQQQQVHVQAQPHQVMSLQHQQLLLQAQPQQVLSQQHQQIQMQVLQQLQLQQVVSQVQNLQVVQQTQQTQEASESSIATADQLQENSVTDLSSTPGGLPSDFDAECDKLRESLQEESEYPQQAFVAANEQVLQPLNTISVSELLPIIETIVITEHCVHTDSFCLPNEFVIAENEFVEVECRKFCESSSSDNDIEEIICDSCDNVLPATDNSVCPSIDEIKGEQEQGQVATPDANLMRIMLIKEERMDLDYLCDRELVQESYDQDDGNVINFGVQTKGDDDLTEIIEPAQCLVADVPKEAAADQQVAVSNDGFQNRQCNSSAKLVNDAIDSMPVKHKSNHAWLYDKRRSANRRSKRSKEKLIPHGFHFAERVDDGPRLRGIDFDGGDSCYAYLDYGAAIEWMIDLAKDHELLKSLIGQEKKRSARDKSKMLTPSATRPSRINAFGAEVDGDQASSIADASKFSTINEALESSSATSSSQVQNDSECQKSGSPTHEGQFQHAHKDRRDNVDYHTWHRCSTRSSGKADDFRRRRATSGRSKHTPRFNHYVPQFAWVSCYFVVQAGWCYVDVSAS</sequence>
<protein>
    <submittedName>
        <fullName evidence="2">OLC1v1018698C1</fullName>
    </submittedName>
</protein>
<keyword evidence="3" id="KW-1185">Reference proteome</keyword>
<feature type="region of interest" description="Disordered" evidence="1">
    <location>
        <begin position="484"/>
        <end position="518"/>
    </location>
</feature>
<dbReference type="AlphaFoldDB" id="A0AAV1ECC8"/>
<evidence type="ECO:0000313" key="2">
    <source>
        <dbReference type="EMBL" id="CAI9117326.1"/>
    </source>
</evidence>
<feature type="region of interest" description="Disordered" evidence="1">
    <location>
        <begin position="435"/>
        <end position="460"/>
    </location>
</feature>
<evidence type="ECO:0000313" key="3">
    <source>
        <dbReference type="Proteomes" id="UP001161247"/>
    </source>
</evidence>
<gene>
    <name evidence="2" type="ORF">OLC1_LOCUS23402</name>
</gene>
<feature type="region of interest" description="Disordered" evidence="1">
    <location>
        <begin position="531"/>
        <end position="552"/>
    </location>
</feature>
<evidence type="ECO:0000256" key="1">
    <source>
        <dbReference type="SAM" id="MobiDB-lite"/>
    </source>
</evidence>